<keyword evidence="2" id="KW-1185">Reference proteome</keyword>
<comment type="caution">
    <text evidence="1">The sequence shown here is derived from an EMBL/GenBank/DDBJ whole genome shotgun (WGS) entry which is preliminary data.</text>
</comment>
<proteinExistence type="predicted"/>
<organism evidence="1 2">
    <name type="scientific">Prototheca wickerhamii</name>
    <dbReference type="NCBI Taxonomy" id="3111"/>
    <lineage>
        <taxon>Eukaryota</taxon>
        <taxon>Viridiplantae</taxon>
        <taxon>Chlorophyta</taxon>
        <taxon>core chlorophytes</taxon>
        <taxon>Trebouxiophyceae</taxon>
        <taxon>Chlorellales</taxon>
        <taxon>Chlorellaceae</taxon>
        <taxon>Prototheca</taxon>
    </lineage>
</organism>
<name>A0AAD9MMX6_PROWI</name>
<evidence type="ECO:0000313" key="2">
    <source>
        <dbReference type="Proteomes" id="UP001255856"/>
    </source>
</evidence>
<accession>A0AAD9MMX6</accession>
<protein>
    <submittedName>
        <fullName evidence="1">Uncharacterized protein</fullName>
    </submittedName>
</protein>
<evidence type="ECO:0000313" key="1">
    <source>
        <dbReference type="EMBL" id="KAK2080373.1"/>
    </source>
</evidence>
<gene>
    <name evidence="1" type="ORF">QBZ16_000226</name>
</gene>
<dbReference type="Proteomes" id="UP001255856">
    <property type="component" value="Unassembled WGS sequence"/>
</dbReference>
<reference evidence="1" key="1">
    <citation type="submission" date="2021-01" db="EMBL/GenBank/DDBJ databases">
        <authorList>
            <person name="Eckstrom K.M.E."/>
        </authorList>
    </citation>
    <scope>NUCLEOTIDE SEQUENCE</scope>
    <source>
        <strain evidence="1">UVCC 0001</strain>
    </source>
</reference>
<dbReference type="EMBL" id="JASFZW010000001">
    <property type="protein sequence ID" value="KAK2080373.1"/>
    <property type="molecule type" value="Genomic_DNA"/>
</dbReference>
<sequence length="303" mass="32462">MGHPQGDAQKYYTGRESRSLGPAGAASFLEKEAKVVGVASGLTNSLVCPTDFPDNDGNAYSAIASLARSWRNGMFKVFEGKRDAPPTSKYEPLRLPVPTLDIQNVLPTIYMPTGPARMTVSVRVSIRNLNPKIVTLNTTVLVFTSKNWSQPQTIKLATGPQKPALGKSSDFSLELLWEAVGSGGVAVNRTKRISGMLWNGARGSSSLNPLALRPSQLQHVDLAGLNTTFCWETPQDRALTAVFVDPNGSYNNLEAAVAALVGTRILRGNGAKTVSILARSDEAGDIVDKYLIFNPNVTSTVTS</sequence>
<dbReference type="AlphaFoldDB" id="A0AAD9MMX6"/>